<evidence type="ECO:0008006" key="3">
    <source>
        <dbReference type="Google" id="ProtNLM"/>
    </source>
</evidence>
<proteinExistence type="predicted"/>
<feature type="non-terminal residue" evidence="2">
    <location>
        <position position="123"/>
    </location>
</feature>
<dbReference type="InterPro" id="IPR012902">
    <property type="entry name" value="N_methyl_site"/>
</dbReference>
<dbReference type="SUPFAM" id="SSF54523">
    <property type="entry name" value="Pili subunits"/>
    <property type="match status" value="1"/>
</dbReference>
<protein>
    <recommendedName>
        <fullName evidence="3">Type II secretion system protein GspG C-terminal domain-containing protein</fullName>
    </recommendedName>
</protein>
<dbReference type="AlphaFoldDB" id="A0A382MM59"/>
<dbReference type="InterPro" id="IPR045584">
    <property type="entry name" value="Pilin-like"/>
</dbReference>
<gene>
    <name evidence="2" type="ORF">METZ01_LOCUS302763</name>
</gene>
<dbReference type="Gene3D" id="3.30.700.10">
    <property type="entry name" value="Glycoprotein, Type 4 Pilin"/>
    <property type="match status" value="1"/>
</dbReference>
<organism evidence="2">
    <name type="scientific">marine metagenome</name>
    <dbReference type="NCBI Taxonomy" id="408172"/>
    <lineage>
        <taxon>unclassified sequences</taxon>
        <taxon>metagenomes</taxon>
        <taxon>ecological metagenomes</taxon>
    </lineage>
</organism>
<keyword evidence="1" id="KW-1133">Transmembrane helix</keyword>
<feature type="transmembrane region" description="Helical" evidence="1">
    <location>
        <begin position="15"/>
        <end position="35"/>
    </location>
</feature>
<dbReference type="NCBIfam" id="TIGR02532">
    <property type="entry name" value="IV_pilin_GFxxxE"/>
    <property type="match status" value="1"/>
</dbReference>
<evidence type="ECO:0000313" key="2">
    <source>
        <dbReference type="EMBL" id="SVC49909.1"/>
    </source>
</evidence>
<name>A0A382MM59_9ZZZZ</name>
<keyword evidence="1" id="KW-0812">Transmembrane</keyword>
<keyword evidence="1" id="KW-0472">Membrane</keyword>
<accession>A0A382MM59</accession>
<reference evidence="2" key="1">
    <citation type="submission" date="2018-05" db="EMBL/GenBank/DDBJ databases">
        <authorList>
            <person name="Lanie J.A."/>
            <person name="Ng W.-L."/>
            <person name="Kazmierczak K.M."/>
            <person name="Andrzejewski T.M."/>
            <person name="Davidsen T.M."/>
            <person name="Wayne K.J."/>
            <person name="Tettelin H."/>
            <person name="Glass J.I."/>
            <person name="Rusch D."/>
            <person name="Podicherti R."/>
            <person name="Tsui H.-C.T."/>
            <person name="Winkler M.E."/>
        </authorList>
    </citation>
    <scope>NUCLEOTIDE SEQUENCE</scope>
</reference>
<dbReference type="PROSITE" id="PS00409">
    <property type="entry name" value="PROKAR_NTER_METHYL"/>
    <property type="match status" value="1"/>
</dbReference>
<dbReference type="EMBL" id="UINC01094564">
    <property type="protein sequence ID" value="SVC49909.1"/>
    <property type="molecule type" value="Genomic_DNA"/>
</dbReference>
<sequence>MKNFMKYLKKKNEGFTLVELIMVIVILGVLAAVAMPKMMNTLTKAEIVAEQTVVNQIWAGCESYASDELITNGIEKWPFHPLTMLGRSRNIKLNLNYGVPDEDKEWQFSLDAVDEPAIFHRRP</sequence>
<evidence type="ECO:0000256" key="1">
    <source>
        <dbReference type="SAM" id="Phobius"/>
    </source>
</evidence>
<dbReference type="Pfam" id="PF07963">
    <property type="entry name" value="N_methyl"/>
    <property type="match status" value="1"/>
</dbReference>